<sequence>METLSTLAIKYRIVSGSKAALSIEDRAIASPLRTVSNLIATAARRVVSRSSRIDVGSRDYQNSTLCPNRQESTMPTSNTSTGLP</sequence>
<accession>A0ABT7PME6</accession>
<evidence type="ECO:0000256" key="1">
    <source>
        <dbReference type="SAM" id="MobiDB-lite"/>
    </source>
</evidence>
<evidence type="ECO:0000313" key="3">
    <source>
        <dbReference type="Proteomes" id="UP001239462"/>
    </source>
</evidence>
<dbReference type="RefSeq" id="WP_289165170.1">
    <property type="nucleotide sequence ID" value="NZ_JASZZN010000015.1"/>
</dbReference>
<reference evidence="2 3" key="1">
    <citation type="submission" date="2023-06" db="EMBL/GenBank/DDBJ databases">
        <title>Roseiconus lacunae JC819 isolated from Gulf of Mannar region, Tamil Nadu.</title>
        <authorList>
            <person name="Pk S."/>
            <person name="Ch S."/>
            <person name="Ch V.R."/>
        </authorList>
    </citation>
    <scope>NUCLEOTIDE SEQUENCE [LARGE SCALE GENOMIC DNA]</scope>
    <source>
        <strain evidence="2 3">JC819</strain>
    </source>
</reference>
<evidence type="ECO:0000313" key="2">
    <source>
        <dbReference type="EMBL" id="MDM4017677.1"/>
    </source>
</evidence>
<gene>
    <name evidence="2" type="ORF">QTN89_19670</name>
</gene>
<keyword evidence="3" id="KW-1185">Reference proteome</keyword>
<comment type="caution">
    <text evidence="2">The sequence shown here is derived from an EMBL/GenBank/DDBJ whole genome shotgun (WGS) entry which is preliminary data.</text>
</comment>
<organism evidence="2 3">
    <name type="scientific">Roseiconus lacunae</name>
    <dbReference type="NCBI Taxonomy" id="2605694"/>
    <lineage>
        <taxon>Bacteria</taxon>
        <taxon>Pseudomonadati</taxon>
        <taxon>Planctomycetota</taxon>
        <taxon>Planctomycetia</taxon>
        <taxon>Pirellulales</taxon>
        <taxon>Pirellulaceae</taxon>
        <taxon>Roseiconus</taxon>
    </lineage>
</organism>
<name>A0ABT7PME6_9BACT</name>
<feature type="compositionally biased region" description="Polar residues" evidence="1">
    <location>
        <begin position="59"/>
        <end position="84"/>
    </location>
</feature>
<dbReference type="Proteomes" id="UP001239462">
    <property type="component" value="Unassembled WGS sequence"/>
</dbReference>
<proteinExistence type="predicted"/>
<dbReference type="EMBL" id="JASZZN010000015">
    <property type="protein sequence ID" value="MDM4017677.1"/>
    <property type="molecule type" value="Genomic_DNA"/>
</dbReference>
<feature type="region of interest" description="Disordered" evidence="1">
    <location>
        <begin position="57"/>
        <end position="84"/>
    </location>
</feature>
<protein>
    <submittedName>
        <fullName evidence="2">Uncharacterized protein</fullName>
    </submittedName>
</protein>